<gene>
    <name evidence="5" type="ORF">AVDCRST_MAG77-4936</name>
</gene>
<sequence length="378" mass="43094">MSADKFLAAAAAGDAWDVQDLCCEQLPVEARAGVVMKLDPYIKKTFKDSDVKDWIEWQYKYFNIDGGQYGIGKYMGTTALYYNKEWFKAKGVALPDDTWDWNKYRDAMVRLTDVPNKKFGINLLGHLGTTGQTMSPDRRQAKVQQNGGTFIDPKNDLKSTLDSAKTIEAFEWIRDRIWKDHASIQPEELPGYPNSILSTRLQFAQGHVAMWEDGSWSLVPLTQDKPNFDWDVVTLPRGAASRSVLATTDGWAMWSQSKSVDDAWLLFSWFNSDDWYGIQSKRLQPARLSWLPKWQTLLTEANPDLKGKNLKAFVMGPEQGFSRPWELHRYHAATHKLIQDAFEESVTRGQKPVKDTHVEAARQVNEIQAKEHASRGGK</sequence>
<protein>
    <recommendedName>
        <fullName evidence="6">ABC transporter, substrate-binding protein (Cluster 1, maltose/g3p/polyamine/iron)</fullName>
    </recommendedName>
</protein>
<organism evidence="5">
    <name type="scientific">uncultured Chloroflexota bacterium</name>
    <dbReference type="NCBI Taxonomy" id="166587"/>
    <lineage>
        <taxon>Bacteria</taxon>
        <taxon>Bacillati</taxon>
        <taxon>Chloroflexota</taxon>
        <taxon>environmental samples</taxon>
    </lineage>
</organism>
<dbReference type="Gene3D" id="3.40.190.10">
    <property type="entry name" value="Periplasmic binding protein-like II"/>
    <property type="match status" value="1"/>
</dbReference>
<dbReference type="PANTHER" id="PTHR43649:SF31">
    <property type="entry name" value="SN-GLYCEROL-3-PHOSPHATE-BINDING PERIPLASMIC PROTEIN UGPB"/>
    <property type="match status" value="1"/>
</dbReference>
<reference evidence="5" key="1">
    <citation type="submission" date="2020-02" db="EMBL/GenBank/DDBJ databases">
        <authorList>
            <person name="Meier V. D."/>
        </authorList>
    </citation>
    <scope>NUCLEOTIDE SEQUENCE</scope>
    <source>
        <strain evidence="5">AVDCRST_MAG77</strain>
    </source>
</reference>
<dbReference type="SUPFAM" id="SSF53850">
    <property type="entry name" value="Periplasmic binding protein-like II"/>
    <property type="match status" value="1"/>
</dbReference>
<dbReference type="Pfam" id="PF01547">
    <property type="entry name" value="SBP_bac_1"/>
    <property type="match status" value="1"/>
</dbReference>
<keyword evidence="4" id="KW-0732">Signal</keyword>
<dbReference type="AlphaFoldDB" id="A0A6J4K1A0"/>
<dbReference type="GO" id="GO:0030313">
    <property type="term" value="C:cell envelope"/>
    <property type="evidence" value="ECO:0007669"/>
    <property type="project" value="UniProtKB-SubCell"/>
</dbReference>
<evidence type="ECO:0000256" key="2">
    <source>
        <dbReference type="ARBA" id="ARBA00008520"/>
    </source>
</evidence>
<evidence type="ECO:0000256" key="1">
    <source>
        <dbReference type="ARBA" id="ARBA00004196"/>
    </source>
</evidence>
<name>A0A6J4K1A0_9CHLR</name>
<evidence type="ECO:0008006" key="6">
    <source>
        <dbReference type="Google" id="ProtNLM"/>
    </source>
</evidence>
<dbReference type="PANTHER" id="PTHR43649">
    <property type="entry name" value="ARABINOSE-BINDING PROTEIN-RELATED"/>
    <property type="match status" value="1"/>
</dbReference>
<evidence type="ECO:0000256" key="3">
    <source>
        <dbReference type="ARBA" id="ARBA00022448"/>
    </source>
</evidence>
<dbReference type="InterPro" id="IPR006059">
    <property type="entry name" value="SBP"/>
</dbReference>
<dbReference type="InterPro" id="IPR050490">
    <property type="entry name" value="Bact_solute-bd_prot1"/>
</dbReference>
<accession>A0A6J4K1A0</accession>
<evidence type="ECO:0000256" key="4">
    <source>
        <dbReference type="ARBA" id="ARBA00022729"/>
    </source>
</evidence>
<evidence type="ECO:0000313" key="5">
    <source>
        <dbReference type="EMBL" id="CAA9293219.1"/>
    </source>
</evidence>
<comment type="similarity">
    <text evidence="2">Belongs to the bacterial solute-binding protein 1 family.</text>
</comment>
<dbReference type="EMBL" id="CADCTC010000259">
    <property type="protein sequence ID" value="CAA9293219.1"/>
    <property type="molecule type" value="Genomic_DNA"/>
</dbReference>
<keyword evidence="3" id="KW-0813">Transport</keyword>
<comment type="subcellular location">
    <subcellularLocation>
        <location evidence="1">Cell envelope</location>
    </subcellularLocation>
</comment>
<proteinExistence type="inferred from homology"/>